<sequence>MGKEKNLSWSQDLFTLCLYLYFLWFHSF</sequence>
<organism evidence="2">
    <name type="scientific">Anguilla anguilla</name>
    <name type="common">European freshwater eel</name>
    <name type="synonym">Muraena anguilla</name>
    <dbReference type="NCBI Taxonomy" id="7936"/>
    <lineage>
        <taxon>Eukaryota</taxon>
        <taxon>Metazoa</taxon>
        <taxon>Chordata</taxon>
        <taxon>Craniata</taxon>
        <taxon>Vertebrata</taxon>
        <taxon>Euteleostomi</taxon>
        <taxon>Actinopterygii</taxon>
        <taxon>Neopterygii</taxon>
        <taxon>Teleostei</taxon>
        <taxon>Anguilliformes</taxon>
        <taxon>Anguillidae</taxon>
        <taxon>Anguilla</taxon>
    </lineage>
</organism>
<feature type="transmembrane region" description="Helical" evidence="1">
    <location>
        <begin position="7"/>
        <end position="25"/>
    </location>
</feature>
<evidence type="ECO:0000256" key="1">
    <source>
        <dbReference type="SAM" id="Phobius"/>
    </source>
</evidence>
<keyword evidence="1" id="KW-0472">Membrane</keyword>
<accession>A0A0E9QY87</accession>
<proteinExistence type="predicted"/>
<dbReference type="EMBL" id="GBXM01086778">
    <property type="protein sequence ID" value="JAH21799.1"/>
    <property type="molecule type" value="Transcribed_RNA"/>
</dbReference>
<name>A0A0E9QY87_ANGAN</name>
<reference evidence="2" key="1">
    <citation type="submission" date="2014-11" db="EMBL/GenBank/DDBJ databases">
        <authorList>
            <person name="Amaro Gonzalez C."/>
        </authorList>
    </citation>
    <scope>NUCLEOTIDE SEQUENCE</scope>
</reference>
<protein>
    <submittedName>
        <fullName evidence="2">Uncharacterized protein</fullName>
    </submittedName>
</protein>
<keyword evidence="1" id="KW-0812">Transmembrane</keyword>
<reference evidence="2" key="2">
    <citation type="journal article" date="2015" name="Fish Shellfish Immunol.">
        <title>Early steps in the European eel (Anguilla anguilla)-Vibrio vulnificus interaction in the gills: Role of the RtxA13 toxin.</title>
        <authorList>
            <person name="Callol A."/>
            <person name="Pajuelo D."/>
            <person name="Ebbesson L."/>
            <person name="Teles M."/>
            <person name="MacKenzie S."/>
            <person name="Amaro C."/>
        </authorList>
    </citation>
    <scope>NUCLEOTIDE SEQUENCE</scope>
</reference>
<dbReference type="AlphaFoldDB" id="A0A0E9QY87"/>
<keyword evidence="1" id="KW-1133">Transmembrane helix</keyword>
<evidence type="ECO:0000313" key="2">
    <source>
        <dbReference type="EMBL" id="JAH21799.1"/>
    </source>
</evidence>